<gene>
    <name evidence="1" type="primary">Dyak\GE28170</name>
    <name evidence="1" type="synonym">GE28170</name>
    <name evidence="1" type="ORF">Dyak_GE28170</name>
</gene>
<dbReference type="Proteomes" id="UP000002282">
    <property type="component" value="Chromosome 3R"/>
</dbReference>
<reference evidence="1 2" key="1">
    <citation type="journal article" date="2007" name="Nature">
        <title>Evolution of genes and genomes on the Drosophila phylogeny.</title>
        <authorList>
            <consortium name="Drosophila 12 Genomes Consortium"/>
            <person name="Clark A.G."/>
            <person name="Eisen M.B."/>
            <person name="Smith D.R."/>
            <person name="Bergman C.M."/>
            <person name="Oliver B."/>
            <person name="Markow T.A."/>
            <person name="Kaufman T.C."/>
            <person name="Kellis M."/>
            <person name="Gelbart W."/>
            <person name="Iyer V.N."/>
            <person name="Pollard D.A."/>
            <person name="Sackton T.B."/>
            <person name="Larracuente A.M."/>
            <person name="Singh N.D."/>
            <person name="Abad J.P."/>
            <person name="Abt D.N."/>
            <person name="Adryan B."/>
            <person name="Aguade M."/>
            <person name="Akashi H."/>
            <person name="Anderson W.W."/>
            <person name="Aquadro C.F."/>
            <person name="Ardell D.H."/>
            <person name="Arguello R."/>
            <person name="Artieri C.G."/>
            <person name="Barbash D.A."/>
            <person name="Barker D."/>
            <person name="Barsanti P."/>
            <person name="Batterham P."/>
            <person name="Batzoglou S."/>
            <person name="Begun D."/>
            <person name="Bhutkar A."/>
            <person name="Blanco E."/>
            <person name="Bosak S.A."/>
            <person name="Bradley R.K."/>
            <person name="Brand A.D."/>
            <person name="Brent M.R."/>
            <person name="Brooks A.N."/>
            <person name="Brown R.H."/>
            <person name="Butlin R.K."/>
            <person name="Caggese C."/>
            <person name="Calvi B.R."/>
            <person name="Bernardo de Carvalho A."/>
            <person name="Caspi A."/>
            <person name="Castrezana S."/>
            <person name="Celniker S.E."/>
            <person name="Chang J.L."/>
            <person name="Chapple C."/>
            <person name="Chatterji S."/>
            <person name="Chinwalla A."/>
            <person name="Civetta A."/>
            <person name="Clifton S.W."/>
            <person name="Comeron J.M."/>
            <person name="Costello J.C."/>
            <person name="Coyne J.A."/>
            <person name="Daub J."/>
            <person name="David R.G."/>
            <person name="Delcher A.L."/>
            <person name="Delehaunty K."/>
            <person name="Do C.B."/>
            <person name="Ebling H."/>
            <person name="Edwards K."/>
            <person name="Eickbush T."/>
            <person name="Evans J.D."/>
            <person name="Filipski A."/>
            <person name="Findeiss S."/>
            <person name="Freyhult E."/>
            <person name="Fulton L."/>
            <person name="Fulton R."/>
            <person name="Garcia A.C."/>
            <person name="Gardiner A."/>
            <person name="Garfield D.A."/>
            <person name="Garvin B.E."/>
            <person name="Gibson G."/>
            <person name="Gilbert D."/>
            <person name="Gnerre S."/>
            <person name="Godfrey J."/>
            <person name="Good R."/>
            <person name="Gotea V."/>
            <person name="Gravely B."/>
            <person name="Greenberg A.J."/>
            <person name="Griffiths-Jones S."/>
            <person name="Gross S."/>
            <person name="Guigo R."/>
            <person name="Gustafson E.A."/>
            <person name="Haerty W."/>
            <person name="Hahn M.W."/>
            <person name="Halligan D.L."/>
            <person name="Halpern A.L."/>
            <person name="Halter G.M."/>
            <person name="Han M.V."/>
            <person name="Heger A."/>
            <person name="Hillier L."/>
            <person name="Hinrichs A.S."/>
            <person name="Holmes I."/>
            <person name="Hoskins R.A."/>
            <person name="Hubisz M.J."/>
            <person name="Hultmark D."/>
            <person name="Huntley M.A."/>
            <person name="Jaffe D.B."/>
            <person name="Jagadeeshan S."/>
            <person name="Jeck W.R."/>
            <person name="Johnson J."/>
            <person name="Jones C.D."/>
            <person name="Jordan W.C."/>
            <person name="Karpen G.H."/>
            <person name="Kataoka E."/>
            <person name="Keightley P.D."/>
            <person name="Kheradpour P."/>
            <person name="Kirkness E.F."/>
            <person name="Koerich L.B."/>
            <person name="Kristiansen K."/>
            <person name="Kudrna D."/>
            <person name="Kulathinal R.J."/>
            <person name="Kumar S."/>
            <person name="Kwok R."/>
            <person name="Lander E."/>
            <person name="Langley C.H."/>
            <person name="Lapoint R."/>
            <person name="Lazzaro B.P."/>
            <person name="Lee S.J."/>
            <person name="Levesque L."/>
            <person name="Li R."/>
            <person name="Lin C.F."/>
            <person name="Lin M.F."/>
            <person name="Lindblad-Toh K."/>
            <person name="Llopart A."/>
            <person name="Long M."/>
            <person name="Low L."/>
            <person name="Lozovsky E."/>
            <person name="Lu J."/>
            <person name="Luo M."/>
            <person name="Machado C.A."/>
            <person name="Makalowski W."/>
            <person name="Marzo M."/>
            <person name="Matsuda M."/>
            <person name="Matzkin L."/>
            <person name="McAllister B."/>
            <person name="McBride C.S."/>
            <person name="McKernan B."/>
            <person name="McKernan K."/>
            <person name="Mendez-Lago M."/>
            <person name="Minx P."/>
            <person name="Mollenhauer M.U."/>
            <person name="Montooth K."/>
            <person name="Mount S.M."/>
            <person name="Mu X."/>
            <person name="Myers E."/>
            <person name="Negre B."/>
            <person name="Newfeld S."/>
            <person name="Nielsen R."/>
            <person name="Noor M.A."/>
            <person name="O'Grady P."/>
            <person name="Pachter L."/>
            <person name="Papaceit M."/>
            <person name="Parisi M.J."/>
            <person name="Parisi M."/>
            <person name="Parts L."/>
            <person name="Pedersen J.S."/>
            <person name="Pesole G."/>
            <person name="Phillippy A.M."/>
            <person name="Ponting C.P."/>
            <person name="Pop M."/>
            <person name="Porcelli D."/>
            <person name="Powell J.R."/>
            <person name="Prohaska S."/>
            <person name="Pruitt K."/>
            <person name="Puig M."/>
            <person name="Quesneville H."/>
            <person name="Ram K.R."/>
            <person name="Rand D."/>
            <person name="Rasmussen M.D."/>
            <person name="Reed L.K."/>
            <person name="Reenan R."/>
            <person name="Reily A."/>
            <person name="Remington K.A."/>
            <person name="Rieger T.T."/>
            <person name="Ritchie M.G."/>
            <person name="Robin C."/>
            <person name="Rogers Y.H."/>
            <person name="Rohde C."/>
            <person name="Rozas J."/>
            <person name="Rubenfield M.J."/>
            <person name="Ruiz A."/>
            <person name="Russo S."/>
            <person name="Salzberg S.L."/>
            <person name="Sanchez-Gracia A."/>
            <person name="Saranga D.J."/>
            <person name="Sato H."/>
            <person name="Schaeffer S.W."/>
            <person name="Schatz M.C."/>
            <person name="Schlenke T."/>
            <person name="Schwartz R."/>
            <person name="Segarra C."/>
            <person name="Singh R.S."/>
            <person name="Sirot L."/>
            <person name="Sirota M."/>
            <person name="Sisneros N.B."/>
            <person name="Smith C.D."/>
            <person name="Smith T.F."/>
            <person name="Spieth J."/>
            <person name="Stage D.E."/>
            <person name="Stark A."/>
            <person name="Stephan W."/>
            <person name="Strausberg R.L."/>
            <person name="Strempel S."/>
            <person name="Sturgill D."/>
            <person name="Sutton G."/>
            <person name="Sutton G.G."/>
            <person name="Tao W."/>
            <person name="Teichmann S."/>
            <person name="Tobari Y.N."/>
            <person name="Tomimura Y."/>
            <person name="Tsolas J.M."/>
            <person name="Valente V.L."/>
            <person name="Venter E."/>
            <person name="Venter J.C."/>
            <person name="Vicario S."/>
            <person name="Vieira F.G."/>
            <person name="Vilella A.J."/>
            <person name="Villasante A."/>
            <person name="Walenz B."/>
            <person name="Wang J."/>
            <person name="Wasserman M."/>
            <person name="Watts T."/>
            <person name="Wilson D."/>
            <person name="Wilson R.K."/>
            <person name="Wing R.A."/>
            <person name="Wolfner M.F."/>
            <person name="Wong A."/>
            <person name="Wong G.K."/>
            <person name="Wu C.I."/>
            <person name="Wu G."/>
            <person name="Yamamoto D."/>
            <person name="Yang H.P."/>
            <person name="Yang S.P."/>
            <person name="Yorke J.A."/>
            <person name="Yoshida K."/>
            <person name="Zdobnov E."/>
            <person name="Zhang P."/>
            <person name="Zhang Y."/>
            <person name="Zimin A.V."/>
            <person name="Baldwin J."/>
            <person name="Abdouelleil A."/>
            <person name="Abdulkadir J."/>
            <person name="Abebe A."/>
            <person name="Abera B."/>
            <person name="Abreu J."/>
            <person name="Acer S.C."/>
            <person name="Aftuck L."/>
            <person name="Alexander A."/>
            <person name="An P."/>
            <person name="Anderson E."/>
            <person name="Anderson S."/>
            <person name="Arachi H."/>
            <person name="Azer M."/>
            <person name="Bachantsang P."/>
            <person name="Barry A."/>
            <person name="Bayul T."/>
            <person name="Berlin A."/>
            <person name="Bessette D."/>
            <person name="Bloom T."/>
            <person name="Blye J."/>
            <person name="Boguslavskiy L."/>
            <person name="Bonnet C."/>
            <person name="Boukhgalter B."/>
            <person name="Bourzgui I."/>
            <person name="Brown A."/>
            <person name="Cahill P."/>
            <person name="Channer S."/>
            <person name="Cheshatsang Y."/>
            <person name="Chuda L."/>
            <person name="Citroen M."/>
            <person name="Collymore A."/>
            <person name="Cooke P."/>
            <person name="Costello M."/>
            <person name="D'Aco K."/>
            <person name="Daza R."/>
            <person name="De Haan G."/>
            <person name="DeGray S."/>
            <person name="DeMaso C."/>
            <person name="Dhargay N."/>
            <person name="Dooley K."/>
            <person name="Dooley E."/>
            <person name="Doricent M."/>
            <person name="Dorje P."/>
            <person name="Dorjee K."/>
            <person name="Dupes A."/>
            <person name="Elong R."/>
            <person name="Falk J."/>
            <person name="Farina A."/>
            <person name="Faro S."/>
            <person name="Ferguson D."/>
            <person name="Fisher S."/>
            <person name="Foley C.D."/>
            <person name="Franke A."/>
            <person name="Friedrich D."/>
            <person name="Gadbois L."/>
            <person name="Gearin G."/>
            <person name="Gearin C.R."/>
            <person name="Giannoukos G."/>
            <person name="Goode T."/>
            <person name="Graham J."/>
            <person name="Grandbois E."/>
            <person name="Grewal S."/>
            <person name="Gyaltsen K."/>
            <person name="Hafez N."/>
            <person name="Hagos B."/>
            <person name="Hall J."/>
            <person name="Henson C."/>
            <person name="Hollinger A."/>
            <person name="Honan T."/>
            <person name="Huard M.D."/>
            <person name="Hughes L."/>
            <person name="Hurhula B."/>
            <person name="Husby M.E."/>
            <person name="Kamat A."/>
            <person name="Kanga B."/>
            <person name="Kashin S."/>
            <person name="Khazanovich D."/>
            <person name="Kisner P."/>
            <person name="Lance K."/>
            <person name="Lara M."/>
            <person name="Lee W."/>
            <person name="Lennon N."/>
            <person name="Letendre F."/>
            <person name="LeVine R."/>
            <person name="Lipovsky A."/>
            <person name="Liu X."/>
            <person name="Liu J."/>
            <person name="Liu S."/>
            <person name="Lokyitsang T."/>
            <person name="Lokyitsang Y."/>
            <person name="Lubonja R."/>
            <person name="Lui A."/>
            <person name="MacDonald P."/>
            <person name="Magnisalis V."/>
            <person name="Maru K."/>
            <person name="Matthews C."/>
            <person name="McCusker W."/>
            <person name="McDonough S."/>
            <person name="Mehta T."/>
            <person name="Meldrim J."/>
            <person name="Meneus L."/>
            <person name="Mihai O."/>
            <person name="Mihalev A."/>
            <person name="Mihova T."/>
            <person name="Mittelman R."/>
            <person name="Mlenga V."/>
            <person name="Montmayeur A."/>
            <person name="Mulrain L."/>
            <person name="Navidi A."/>
            <person name="Naylor J."/>
            <person name="Negash T."/>
            <person name="Nguyen T."/>
            <person name="Nguyen N."/>
            <person name="Nicol R."/>
            <person name="Norbu C."/>
            <person name="Norbu N."/>
            <person name="Novod N."/>
            <person name="O'Neill B."/>
            <person name="Osman S."/>
            <person name="Markiewicz E."/>
            <person name="Oyono O.L."/>
            <person name="Patti C."/>
            <person name="Phunkhang P."/>
            <person name="Pierre F."/>
            <person name="Priest M."/>
            <person name="Raghuraman S."/>
            <person name="Rege F."/>
            <person name="Reyes R."/>
            <person name="Rise C."/>
            <person name="Rogov P."/>
            <person name="Ross K."/>
            <person name="Ryan E."/>
            <person name="Settipalli S."/>
            <person name="Shea T."/>
            <person name="Sherpa N."/>
            <person name="Shi L."/>
            <person name="Shih D."/>
            <person name="Sparrow T."/>
            <person name="Spaulding J."/>
            <person name="Stalker J."/>
            <person name="Stange-Thomann N."/>
            <person name="Stavropoulos S."/>
            <person name="Stone C."/>
            <person name="Strader C."/>
            <person name="Tesfaye S."/>
            <person name="Thomson T."/>
            <person name="Thoulutsang Y."/>
            <person name="Thoulutsang D."/>
            <person name="Topham K."/>
            <person name="Topping I."/>
            <person name="Tsamla T."/>
            <person name="Vassiliev H."/>
            <person name="Vo A."/>
            <person name="Wangchuk T."/>
            <person name="Wangdi T."/>
            <person name="Weiand M."/>
            <person name="Wilkinson J."/>
            <person name="Wilson A."/>
            <person name="Yadav S."/>
            <person name="Young G."/>
            <person name="Yu Q."/>
            <person name="Zembek L."/>
            <person name="Zhong D."/>
            <person name="Zimmer A."/>
            <person name="Zwirko Z."/>
            <person name="Jaffe D.B."/>
            <person name="Alvarez P."/>
            <person name="Brockman W."/>
            <person name="Butler J."/>
            <person name="Chin C."/>
            <person name="Gnerre S."/>
            <person name="Grabherr M."/>
            <person name="Kleber M."/>
            <person name="Mauceli E."/>
            <person name="MacCallum I."/>
        </authorList>
    </citation>
    <scope>NUCLEOTIDE SEQUENCE [LARGE SCALE GENOMIC DNA]</scope>
    <source>
        <strain evidence="2">Tai18E2 / Tucson 14021-0261.01</strain>
    </source>
</reference>
<evidence type="ECO:0000313" key="1">
    <source>
        <dbReference type="EMBL" id="KRK04132.1"/>
    </source>
</evidence>
<evidence type="ECO:0000313" key="2">
    <source>
        <dbReference type="Proteomes" id="UP000002282"/>
    </source>
</evidence>
<dbReference type="KEGG" id="dya:Dyak_GE28170"/>
<organism evidence="1 2">
    <name type="scientific">Drosophila yakuba</name>
    <name type="common">Fruit fly</name>
    <dbReference type="NCBI Taxonomy" id="7245"/>
    <lineage>
        <taxon>Eukaryota</taxon>
        <taxon>Metazoa</taxon>
        <taxon>Ecdysozoa</taxon>
        <taxon>Arthropoda</taxon>
        <taxon>Hexapoda</taxon>
        <taxon>Insecta</taxon>
        <taxon>Pterygota</taxon>
        <taxon>Neoptera</taxon>
        <taxon>Endopterygota</taxon>
        <taxon>Diptera</taxon>
        <taxon>Brachycera</taxon>
        <taxon>Muscomorpha</taxon>
        <taxon>Ephydroidea</taxon>
        <taxon>Drosophilidae</taxon>
        <taxon>Drosophila</taxon>
        <taxon>Sophophora</taxon>
    </lineage>
</organism>
<sequence>MTFGHFMSMTAIVSGFRESLNSSHCTSQSTNAAALRVSWPKS</sequence>
<dbReference type="OrthoDB" id="7804974at2759"/>
<reference evidence="1 2" key="2">
    <citation type="journal article" date="2007" name="PLoS Biol.">
        <title>Principles of genome evolution in the Drosophila melanogaster species group.</title>
        <authorList>
            <person name="Ranz J.M."/>
            <person name="Maurin D."/>
            <person name="Chan Y.S."/>
            <person name="von Grotthuss M."/>
            <person name="Hillier L.W."/>
            <person name="Roote J."/>
            <person name="Ashburner M."/>
            <person name="Bergman C.M."/>
        </authorList>
    </citation>
    <scope>NUCLEOTIDE SEQUENCE [LARGE SCALE GENOMIC DNA]</scope>
    <source>
        <strain evidence="2">Tai18E2 / Tucson 14021-0261.01</strain>
    </source>
</reference>
<dbReference type="EMBL" id="CM000160">
    <property type="protein sequence ID" value="KRK04132.1"/>
    <property type="molecule type" value="Genomic_DNA"/>
</dbReference>
<accession>A0A0R1E9H4</accession>
<dbReference type="AlphaFoldDB" id="A0A0R1E9H4"/>
<feature type="non-terminal residue" evidence="1">
    <location>
        <position position="1"/>
    </location>
</feature>
<name>A0A0R1E9H4_DROYA</name>
<proteinExistence type="predicted"/>
<keyword evidence="2" id="KW-1185">Reference proteome</keyword>
<protein>
    <submittedName>
        <fullName evidence="1">Uncharacterized protein</fullName>
    </submittedName>
</protein>